<protein>
    <recommendedName>
        <fullName evidence="3">Glucokinase</fullName>
        <ecNumber evidence="3">2.7.1.2</ecNumber>
    </recommendedName>
    <alternativeName>
        <fullName evidence="3">Glucose kinase</fullName>
    </alternativeName>
</protein>
<dbReference type="KEGG" id="lha:LHA_1517"/>
<reference evidence="6" key="1">
    <citation type="submission" date="2014-09" db="EMBL/GenBank/DDBJ databases">
        <authorList>
            <person name="Gomez-Valero L."/>
        </authorList>
    </citation>
    <scope>NUCLEOTIDE SEQUENCE [LARGE SCALE GENOMIC DNA]</scope>
    <source>
        <strain evidence="6">ATCC35250</strain>
    </source>
</reference>
<dbReference type="GO" id="GO:0005536">
    <property type="term" value="F:D-glucose binding"/>
    <property type="evidence" value="ECO:0007669"/>
    <property type="project" value="InterPro"/>
</dbReference>
<dbReference type="OrthoDB" id="9800595at2"/>
<name>A0A0A8UUU5_LEGHA</name>
<dbReference type="AlphaFoldDB" id="A0A0A8UUU5"/>
<dbReference type="GO" id="GO:0006096">
    <property type="term" value="P:glycolytic process"/>
    <property type="evidence" value="ECO:0007669"/>
    <property type="project" value="UniProtKB-UniRule"/>
</dbReference>
<dbReference type="GO" id="GO:0005524">
    <property type="term" value="F:ATP binding"/>
    <property type="evidence" value="ECO:0007669"/>
    <property type="project" value="UniProtKB-UniRule"/>
</dbReference>
<dbReference type="GO" id="GO:0004340">
    <property type="term" value="F:glucokinase activity"/>
    <property type="evidence" value="ECO:0007669"/>
    <property type="project" value="UniProtKB-UniRule"/>
</dbReference>
<feature type="binding site" evidence="3">
    <location>
        <begin position="18"/>
        <end position="23"/>
    </location>
    <ligand>
        <name>ATP</name>
        <dbReference type="ChEBI" id="CHEBI:30616"/>
    </ligand>
</feature>
<keyword evidence="1 3" id="KW-0808">Transferase</keyword>
<dbReference type="GO" id="GO:0005829">
    <property type="term" value="C:cytosol"/>
    <property type="evidence" value="ECO:0007669"/>
    <property type="project" value="TreeGrafter"/>
</dbReference>
<dbReference type="HAMAP" id="MF_00524">
    <property type="entry name" value="Glucokinase"/>
    <property type="match status" value="1"/>
</dbReference>
<dbReference type="PANTHER" id="PTHR47690">
    <property type="entry name" value="GLUCOKINASE"/>
    <property type="match status" value="1"/>
</dbReference>
<evidence type="ECO:0000256" key="2">
    <source>
        <dbReference type="ARBA" id="ARBA00022777"/>
    </source>
</evidence>
<dbReference type="InterPro" id="IPR003836">
    <property type="entry name" value="Glucokinase"/>
</dbReference>
<organism evidence="5 6">
    <name type="scientific">Legionella hackeliae</name>
    <dbReference type="NCBI Taxonomy" id="449"/>
    <lineage>
        <taxon>Bacteria</taxon>
        <taxon>Pseudomonadati</taxon>
        <taxon>Pseudomonadota</taxon>
        <taxon>Gammaproteobacteria</taxon>
        <taxon>Legionellales</taxon>
        <taxon>Legionellaceae</taxon>
        <taxon>Legionella</taxon>
    </lineage>
</organism>
<accession>A0A0A8UUU5</accession>
<dbReference type="CDD" id="cd24008">
    <property type="entry name" value="ASKHA_NBD_GLK"/>
    <property type="match status" value="1"/>
</dbReference>
<dbReference type="EMBL" id="LN681225">
    <property type="protein sequence ID" value="CEK10559.1"/>
    <property type="molecule type" value="Genomic_DNA"/>
</dbReference>
<evidence type="ECO:0000313" key="6">
    <source>
        <dbReference type="Proteomes" id="UP000032803"/>
    </source>
</evidence>
<evidence type="ECO:0000256" key="1">
    <source>
        <dbReference type="ARBA" id="ARBA00022679"/>
    </source>
</evidence>
<dbReference type="NCBIfam" id="TIGR00749">
    <property type="entry name" value="glk"/>
    <property type="match status" value="1"/>
</dbReference>
<dbReference type="Proteomes" id="UP000032803">
    <property type="component" value="Chromosome I"/>
</dbReference>
<keyword evidence="3" id="KW-0324">Glycolysis</keyword>
<evidence type="ECO:0000256" key="4">
    <source>
        <dbReference type="RuleBase" id="RU004046"/>
    </source>
</evidence>
<keyword evidence="3" id="KW-0963">Cytoplasm</keyword>
<dbReference type="RefSeq" id="WP_045105913.1">
    <property type="nucleotide sequence ID" value="NZ_LN681225.1"/>
</dbReference>
<keyword evidence="3" id="KW-0067">ATP-binding</keyword>
<dbReference type="HOGENOM" id="CLU_042582_1_0_6"/>
<dbReference type="Gene3D" id="3.40.367.20">
    <property type="match status" value="1"/>
</dbReference>
<comment type="subcellular location">
    <subcellularLocation>
        <location evidence="3">Cytoplasm</location>
    </subcellularLocation>
</comment>
<dbReference type="SUPFAM" id="SSF53067">
    <property type="entry name" value="Actin-like ATPase domain"/>
    <property type="match status" value="1"/>
</dbReference>
<proteinExistence type="inferred from homology"/>
<evidence type="ECO:0000313" key="5">
    <source>
        <dbReference type="EMBL" id="CEK10559.1"/>
    </source>
</evidence>
<gene>
    <name evidence="3 5" type="primary">glk</name>
    <name evidence="5" type="ORF">LHA_1517</name>
</gene>
<dbReference type="Pfam" id="PF02685">
    <property type="entry name" value="Glucokinase"/>
    <property type="match status" value="1"/>
</dbReference>
<dbReference type="EC" id="2.7.1.2" evidence="3"/>
<dbReference type="Gene3D" id="3.30.420.40">
    <property type="match status" value="1"/>
</dbReference>
<evidence type="ECO:0000256" key="3">
    <source>
        <dbReference type="HAMAP-Rule" id="MF_00524"/>
    </source>
</evidence>
<dbReference type="PATRIC" id="fig|449.7.peg.737"/>
<keyword evidence="6" id="KW-1185">Reference proteome</keyword>
<comment type="catalytic activity">
    <reaction evidence="3">
        <text>D-glucose + ATP = D-glucose 6-phosphate + ADP + H(+)</text>
        <dbReference type="Rhea" id="RHEA:17825"/>
        <dbReference type="ChEBI" id="CHEBI:4167"/>
        <dbReference type="ChEBI" id="CHEBI:15378"/>
        <dbReference type="ChEBI" id="CHEBI:30616"/>
        <dbReference type="ChEBI" id="CHEBI:61548"/>
        <dbReference type="ChEBI" id="CHEBI:456216"/>
        <dbReference type="EC" id="2.7.1.2"/>
    </reaction>
</comment>
<sequence length="335" mass="36696">MINSQHHFDASHQFAIVADIGGTNARFSRIDLNHWIADKVEVYPCANFPSLSDALVYYQKNQNLYAIKYVAIAIACPVTDDLVRMTNFHWQFSIREMKETLNINELQVMNDFTAAAMSVPLLNNDEKVQIGTGTADLSKPMVILGAGTGLGVAHLIPTASEFIPLAGEGGHATWAAQTEQEWFIQRHLSTKYGHVSCERLLSGTGLESLYLALAAYQQKDVTPLTAAQIASLALNNECELAHATVMQFFASLGCYAGDLALTLGTLGGVYIAGGIVPKLLPLMKESDFRMRFENKGRASTFNRKISTHVIVAEYPGLVGAAAYLKQVMEKDTYDI</sequence>
<dbReference type="InterPro" id="IPR043129">
    <property type="entry name" value="ATPase_NBD"/>
</dbReference>
<dbReference type="PANTHER" id="PTHR47690:SF1">
    <property type="entry name" value="GLUCOKINASE"/>
    <property type="match status" value="1"/>
</dbReference>
<comment type="similarity">
    <text evidence="3 4">Belongs to the bacterial glucokinase family.</text>
</comment>
<keyword evidence="3" id="KW-0547">Nucleotide-binding</keyword>
<dbReference type="InterPro" id="IPR050201">
    <property type="entry name" value="Bacterial_glucokinase"/>
</dbReference>
<keyword evidence="2 3" id="KW-0418">Kinase</keyword>
<dbReference type="STRING" id="449.LHA_1517"/>